<keyword evidence="1" id="KW-0812">Transmembrane</keyword>
<name>A0A6C0H7R4_9ZZZZ</name>
<evidence type="ECO:0000313" key="2">
    <source>
        <dbReference type="EMBL" id="QHT76598.1"/>
    </source>
</evidence>
<feature type="transmembrane region" description="Helical" evidence="1">
    <location>
        <begin position="42"/>
        <end position="61"/>
    </location>
</feature>
<accession>A0A6C0H7R4</accession>
<protein>
    <submittedName>
        <fullName evidence="2">Uncharacterized protein</fullName>
    </submittedName>
</protein>
<sequence>MYIKIKKFNRTLFIIFNRLLNCLKLLIETIFMFYLSSRFQNYLFIYSLILLGSLETFISIIKT</sequence>
<dbReference type="AlphaFoldDB" id="A0A6C0H7R4"/>
<reference evidence="2" key="1">
    <citation type="journal article" date="2020" name="Nature">
        <title>Giant virus diversity and host interactions through global metagenomics.</title>
        <authorList>
            <person name="Schulz F."/>
            <person name="Roux S."/>
            <person name="Paez-Espino D."/>
            <person name="Jungbluth S."/>
            <person name="Walsh D.A."/>
            <person name="Denef V.J."/>
            <person name="McMahon K.D."/>
            <person name="Konstantinidis K.T."/>
            <person name="Eloe-Fadrosh E.A."/>
            <person name="Kyrpides N.C."/>
            <person name="Woyke T."/>
        </authorList>
    </citation>
    <scope>NUCLEOTIDE SEQUENCE</scope>
    <source>
        <strain evidence="2">GVMAG-M-3300023179-82</strain>
    </source>
</reference>
<feature type="transmembrane region" description="Helical" evidence="1">
    <location>
        <begin position="12"/>
        <end position="36"/>
    </location>
</feature>
<keyword evidence="1" id="KW-0472">Membrane</keyword>
<evidence type="ECO:0000256" key="1">
    <source>
        <dbReference type="SAM" id="Phobius"/>
    </source>
</evidence>
<dbReference type="EMBL" id="MN739898">
    <property type="protein sequence ID" value="QHT76598.1"/>
    <property type="molecule type" value="Genomic_DNA"/>
</dbReference>
<organism evidence="2">
    <name type="scientific">viral metagenome</name>
    <dbReference type="NCBI Taxonomy" id="1070528"/>
    <lineage>
        <taxon>unclassified sequences</taxon>
        <taxon>metagenomes</taxon>
        <taxon>organismal metagenomes</taxon>
    </lineage>
</organism>
<keyword evidence="1" id="KW-1133">Transmembrane helix</keyword>
<proteinExistence type="predicted"/>